<evidence type="ECO:0000313" key="15">
    <source>
        <dbReference type="EMBL" id="QTA78583.1"/>
    </source>
</evidence>
<keyword evidence="6 12" id="KW-0406">Ion transport</keyword>
<dbReference type="GO" id="GO:0012505">
    <property type="term" value="C:endomembrane system"/>
    <property type="evidence" value="ECO:0007669"/>
    <property type="project" value="UniProtKB-SubCell"/>
</dbReference>
<keyword evidence="7 12" id="KW-0472">Membrane</keyword>
<keyword evidence="14" id="KW-0175">Coiled coil</keyword>
<dbReference type="GO" id="GO:0045259">
    <property type="term" value="C:proton-transporting ATP synthase complex"/>
    <property type="evidence" value="ECO:0007669"/>
    <property type="project" value="UniProtKB-KW"/>
</dbReference>
<keyword evidence="1 12" id="KW-0813">Transport</keyword>
<keyword evidence="16" id="KW-1185">Reference proteome</keyword>
<organism evidence="15 16">
    <name type="scientific">Desulfonema limicola</name>
    <dbReference type="NCBI Taxonomy" id="45656"/>
    <lineage>
        <taxon>Bacteria</taxon>
        <taxon>Pseudomonadati</taxon>
        <taxon>Thermodesulfobacteriota</taxon>
        <taxon>Desulfobacteria</taxon>
        <taxon>Desulfobacterales</taxon>
        <taxon>Desulfococcaceae</taxon>
        <taxon>Desulfonema</taxon>
    </lineage>
</organism>
<dbReference type="AlphaFoldDB" id="A0A975GEV4"/>
<keyword evidence="4 12" id="KW-0375">Hydrogen ion transport</keyword>
<evidence type="ECO:0000256" key="4">
    <source>
        <dbReference type="ARBA" id="ARBA00022781"/>
    </source>
</evidence>
<evidence type="ECO:0000256" key="10">
    <source>
        <dbReference type="ARBA" id="ARBA00025614"/>
    </source>
</evidence>
<proteinExistence type="inferred from homology"/>
<dbReference type="EMBL" id="CP061799">
    <property type="protein sequence ID" value="QTA78583.1"/>
    <property type="molecule type" value="Genomic_DNA"/>
</dbReference>
<comment type="subcellular location">
    <subcellularLocation>
        <location evidence="12">Cell membrane</location>
        <topology evidence="12">Single-pass membrane protein</topology>
    </subcellularLocation>
    <subcellularLocation>
        <location evidence="11">Endomembrane system</location>
        <topology evidence="11">Single-pass membrane protein</topology>
    </subcellularLocation>
</comment>
<dbReference type="KEGG" id="dli:dnl_08070"/>
<comment type="function">
    <text evidence="10">Component of the F(0) channel, it forms part of the peripheral stalk, linking F(1) to F(0). The b'-subunit is a diverged and duplicated form of b found in plants and photosynthetic bacteria.</text>
</comment>
<dbReference type="HAMAP" id="MF_01398">
    <property type="entry name" value="ATP_synth_b_bprime"/>
    <property type="match status" value="1"/>
</dbReference>
<feature type="coiled-coil region" evidence="14">
    <location>
        <begin position="77"/>
        <end position="158"/>
    </location>
</feature>
<dbReference type="GO" id="GO:0046933">
    <property type="term" value="F:proton-transporting ATP synthase activity, rotational mechanism"/>
    <property type="evidence" value="ECO:0007669"/>
    <property type="project" value="UniProtKB-UniRule"/>
</dbReference>
<keyword evidence="5 12" id="KW-1133">Transmembrane helix</keyword>
<keyword evidence="12" id="KW-1003">Cell membrane</keyword>
<dbReference type="CDD" id="cd06503">
    <property type="entry name" value="ATP-synt_Fo_b"/>
    <property type="match status" value="1"/>
</dbReference>
<dbReference type="Proteomes" id="UP000663720">
    <property type="component" value="Chromosome"/>
</dbReference>
<evidence type="ECO:0000256" key="13">
    <source>
        <dbReference type="RuleBase" id="RU003848"/>
    </source>
</evidence>
<dbReference type="PANTHER" id="PTHR34264:SF3">
    <property type="entry name" value="ATP SYNTHASE SUBUNIT B, CHLOROPLASTIC"/>
    <property type="match status" value="1"/>
</dbReference>
<protein>
    <recommendedName>
        <fullName evidence="12">ATP synthase subunit b</fullName>
    </recommendedName>
    <alternativeName>
        <fullName evidence="12">ATP synthase F(0) sector subunit b</fullName>
    </alternativeName>
    <alternativeName>
        <fullName evidence="12">ATPase subunit I</fullName>
    </alternativeName>
    <alternativeName>
        <fullName evidence="12">F-type ATPase subunit b</fullName>
        <shortName evidence="12">F-ATPase subunit b</shortName>
    </alternativeName>
</protein>
<evidence type="ECO:0000256" key="9">
    <source>
        <dbReference type="ARBA" id="ARBA00025198"/>
    </source>
</evidence>
<evidence type="ECO:0000256" key="5">
    <source>
        <dbReference type="ARBA" id="ARBA00022989"/>
    </source>
</evidence>
<evidence type="ECO:0000256" key="14">
    <source>
        <dbReference type="SAM" id="Coils"/>
    </source>
</evidence>
<keyword evidence="3 12" id="KW-0812">Transmembrane</keyword>
<evidence type="ECO:0000256" key="3">
    <source>
        <dbReference type="ARBA" id="ARBA00022692"/>
    </source>
</evidence>
<evidence type="ECO:0000256" key="11">
    <source>
        <dbReference type="ARBA" id="ARBA00037847"/>
    </source>
</evidence>
<gene>
    <name evidence="15" type="primary">atpF4</name>
    <name evidence="12" type="synonym">atpF</name>
    <name evidence="15" type="ORF">dnl_08070</name>
</gene>
<evidence type="ECO:0000256" key="6">
    <source>
        <dbReference type="ARBA" id="ARBA00023065"/>
    </source>
</evidence>
<dbReference type="GO" id="GO:0005886">
    <property type="term" value="C:plasma membrane"/>
    <property type="evidence" value="ECO:0007669"/>
    <property type="project" value="UniProtKB-SubCell"/>
</dbReference>
<comment type="similarity">
    <text evidence="12 13">Belongs to the ATPase B chain family.</text>
</comment>
<keyword evidence="8 12" id="KW-0066">ATP synthesis</keyword>
<dbReference type="Pfam" id="PF00430">
    <property type="entry name" value="ATP-synt_B"/>
    <property type="match status" value="1"/>
</dbReference>
<sequence length="205" mass="23039">MKKPGVCLMRRFFKCREVYLFAFAVLLFFCVGGIAAAAGGGGHDAAAKGWVATDTYRVMNFAVLAIALFFLLKKPVAKALNSRIDGIKDQLKDLEQRKDAAEKKLAEYNEKLSHLDQEAEKIVAEYVRQGDEARARILKEAELAAEKLEKQAMRAIEHEFEQAKLQLHEEIIEKALVKAENVLKAQITGDDQDRLVDEYLEKVVA</sequence>
<evidence type="ECO:0000256" key="2">
    <source>
        <dbReference type="ARBA" id="ARBA00022547"/>
    </source>
</evidence>
<comment type="subunit">
    <text evidence="12">F-type ATPases have 2 components, F(1) - the catalytic core - and F(0) - the membrane proton channel. F(1) has five subunits: alpha(3), beta(3), gamma(1), delta(1), epsilon(1). F(0) has three main subunits: a(1), b(2) and c(10-14). The alpha and beta chains form an alternating ring which encloses part of the gamma chain. F(1) is attached to F(0) by a central stalk formed by the gamma and epsilon chains, while a peripheral stalk is formed by the delta and b chains.</text>
</comment>
<accession>A0A975GEV4</accession>
<evidence type="ECO:0000313" key="16">
    <source>
        <dbReference type="Proteomes" id="UP000663720"/>
    </source>
</evidence>
<comment type="function">
    <text evidence="9 12">F(1)F(0) ATP synthase produces ATP from ADP in the presence of a proton or sodium gradient. F-type ATPases consist of two structural domains, F(1) containing the extramembraneous catalytic core and F(0) containing the membrane proton channel, linked together by a central stalk and a peripheral stalk. During catalysis, ATP synthesis in the catalytic domain of F(1) is coupled via a rotary mechanism of the central stalk subunits to proton translocation.</text>
</comment>
<evidence type="ECO:0000256" key="1">
    <source>
        <dbReference type="ARBA" id="ARBA00022448"/>
    </source>
</evidence>
<dbReference type="PANTHER" id="PTHR34264">
    <property type="entry name" value="ATP SYNTHASE SUBUNIT B, CHLOROPLASTIC"/>
    <property type="match status" value="1"/>
</dbReference>
<dbReference type="InterPro" id="IPR002146">
    <property type="entry name" value="ATP_synth_b/b'su_bac/chlpt"/>
</dbReference>
<dbReference type="RefSeq" id="WP_246514868.1">
    <property type="nucleotide sequence ID" value="NZ_CP061799.1"/>
</dbReference>
<evidence type="ECO:0000256" key="12">
    <source>
        <dbReference type="HAMAP-Rule" id="MF_01398"/>
    </source>
</evidence>
<name>A0A975GEV4_9BACT</name>
<evidence type="ECO:0000256" key="8">
    <source>
        <dbReference type="ARBA" id="ARBA00023310"/>
    </source>
</evidence>
<keyword evidence="2 12" id="KW-0138">CF(0)</keyword>
<reference evidence="15" key="1">
    <citation type="journal article" date="2021" name="Microb. Physiol.">
        <title>Proteogenomic Insights into the Physiology of Marine, Sulfate-Reducing, Filamentous Desulfonema limicola and Desulfonema magnum.</title>
        <authorList>
            <person name="Schnaars V."/>
            <person name="Wohlbrand L."/>
            <person name="Scheve S."/>
            <person name="Hinrichs C."/>
            <person name="Reinhardt R."/>
            <person name="Rabus R."/>
        </authorList>
    </citation>
    <scope>NUCLEOTIDE SEQUENCE</scope>
    <source>
        <strain evidence="15">5ac10</strain>
    </source>
</reference>
<evidence type="ECO:0000256" key="7">
    <source>
        <dbReference type="ARBA" id="ARBA00023136"/>
    </source>
</evidence>
<feature type="transmembrane region" description="Helical" evidence="12">
    <location>
        <begin position="55"/>
        <end position="72"/>
    </location>
</feature>